<dbReference type="Proteomes" id="UP001055940">
    <property type="component" value="Chromosome"/>
</dbReference>
<gene>
    <name evidence="2" type="ORF">NE857_10005</name>
</gene>
<evidence type="ECO:0000256" key="1">
    <source>
        <dbReference type="SAM" id="MobiDB-lite"/>
    </source>
</evidence>
<dbReference type="Pfam" id="PF22234">
    <property type="entry name" value="Rv2466c-like"/>
    <property type="match status" value="1"/>
</dbReference>
<protein>
    <submittedName>
        <fullName evidence="2">Uncharacterized protein</fullName>
    </submittedName>
</protein>
<evidence type="ECO:0000313" key="3">
    <source>
        <dbReference type="Proteomes" id="UP001055940"/>
    </source>
</evidence>
<proteinExistence type="predicted"/>
<feature type="compositionally biased region" description="Basic and acidic residues" evidence="1">
    <location>
        <begin position="1"/>
        <end position="14"/>
    </location>
</feature>
<organism evidence="2 3">
    <name type="scientific">Nocardiopsis exhalans</name>
    <dbReference type="NCBI Taxonomy" id="163604"/>
    <lineage>
        <taxon>Bacteria</taxon>
        <taxon>Bacillati</taxon>
        <taxon>Actinomycetota</taxon>
        <taxon>Actinomycetes</taxon>
        <taxon>Streptosporangiales</taxon>
        <taxon>Nocardiopsidaceae</taxon>
        <taxon>Nocardiopsis</taxon>
    </lineage>
</organism>
<reference evidence="2" key="1">
    <citation type="submission" date="2022-06" db="EMBL/GenBank/DDBJ databases">
        <authorList>
            <person name="Ping M."/>
        </authorList>
    </citation>
    <scope>NUCLEOTIDE SEQUENCE</scope>
    <source>
        <strain evidence="2">JCM11759T</strain>
    </source>
</reference>
<keyword evidence="3" id="KW-1185">Reference proteome</keyword>
<evidence type="ECO:0000313" key="2">
    <source>
        <dbReference type="EMBL" id="USY21906.1"/>
    </source>
</evidence>
<name>A0ABY5DDR7_9ACTN</name>
<dbReference type="EMBL" id="CP099837">
    <property type="protein sequence ID" value="USY21906.1"/>
    <property type="molecule type" value="Genomic_DNA"/>
</dbReference>
<sequence>MLRSSHEEAMRSVEGDVGTPILALTEPQHTGGKPRRAFFGPVVDTAPDQRDALRLWEGVLLLSEVSNFRELKR</sequence>
<accession>A0ABY5DDR7</accession>
<dbReference type="InterPro" id="IPR053977">
    <property type="entry name" value="Rv2466c-like"/>
</dbReference>
<dbReference type="Gene3D" id="3.40.30.10">
    <property type="entry name" value="Glutaredoxin"/>
    <property type="match status" value="1"/>
</dbReference>
<feature type="region of interest" description="Disordered" evidence="1">
    <location>
        <begin position="1"/>
        <end position="40"/>
    </location>
</feature>